<feature type="region of interest" description="Disordered" evidence="1">
    <location>
        <begin position="1"/>
        <end position="43"/>
    </location>
</feature>
<gene>
    <name evidence="2" type="ORF">DPMN_079318</name>
</gene>
<evidence type="ECO:0000313" key="3">
    <source>
        <dbReference type="Proteomes" id="UP000828390"/>
    </source>
</evidence>
<dbReference type="AlphaFoldDB" id="A0A9D3YPB4"/>
<evidence type="ECO:0000256" key="1">
    <source>
        <dbReference type="SAM" id="MobiDB-lite"/>
    </source>
</evidence>
<comment type="caution">
    <text evidence="2">The sequence shown here is derived from an EMBL/GenBank/DDBJ whole genome shotgun (WGS) entry which is preliminary data.</text>
</comment>
<dbReference type="EMBL" id="JAIWYP010000015">
    <property type="protein sequence ID" value="KAH3704262.1"/>
    <property type="molecule type" value="Genomic_DNA"/>
</dbReference>
<proteinExistence type="predicted"/>
<organism evidence="2 3">
    <name type="scientific">Dreissena polymorpha</name>
    <name type="common">Zebra mussel</name>
    <name type="synonym">Mytilus polymorpha</name>
    <dbReference type="NCBI Taxonomy" id="45954"/>
    <lineage>
        <taxon>Eukaryota</taxon>
        <taxon>Metazoa</taxon>
        <taxon>Spiralia</taxon>
        <taxon>Lophotrochozoa</taxon>
        <taxon>Mollusca</taxon>
        <taxon>Bivalvia</taxon>
        <taxon>Autobranchia</taxon>
        <taxon>Heteroconchia</taxon>
        <taxon>Euheterodonta</taxon>
        <taxon>Imparidentia</taxon>
        <taxon>Neoheterodontei</taxon>
        <taxon>Myida</taxon>
        <taxon>Dreissenoidea</taxon>
        <taxon>Dreissenidae</taxon>
        <taxon>Dreissena</taxon>
    </lineage>
</organism>
<accession>A0A9D3YPB4</accession>
<keyword evidence="3" id="KW-1185">Reference proteome</keyword>
<dbReference type="Proteomes" id="UP000828390">
    <property type="component" value="Unassembled WGS sequence"/>
</dbReference>
<evidence type="ECO:0000313" key="2">
    <source>
        <dbReference type="EMBL" id="KAH3704262.1"/>
    </source>
</evidence>
<protein>
    <submittedName>
        <fullName evidence="2">Uncharacterized protein</fullName>
    </submittedName>
</protein>
<sequence>MTDATPGSPFCGRYLKRSAAAKTTKGEQRNHQGRATEASWDQHDFAGSDAAVAQKTNKQRISLASKVQDLSELYPPYRASQ</sequence>
<reference evidence="2" key="1">
    <citation type="journal article" date="2019" name="bioRxiv">
        <title>The Genome of the Zebra Mussel, Dreissena polymorpha: A Resource for Invasive Species Research.</title>
        <authorList>
            <person name="McCartney M.A."/>
            <person name="Auch B."/>
            <person name="Kono T."/>
            <person name="Mallez S."/>
            <person name="Zhang Y."/>
            <person name="Obille A."/>
            <person name="Becker A."/>
            <person name="Abrahante J.E."/>
            <person name="Garbe J."/>
            <person name="Badalamenti J.P."/>
            <person name="Herman A."/>
            <person name="Mangelson H."/>
            <person name="Liachko I."/>
            <person name="Sullivan S."/>
            <person name="Sone E.D."/>
            <person name="Koren S."/>
            <person name="Silverstein K.A.T."/>
            <person name="Beckman K.B."/>
            <person name="Gohl D.M."/>
        </authorList>
    </citation>
    <scope>NUCLEOTIDE SEQUENCE</scope>
    <source>
        <strain evidence="2">Duluth1</strain>
        <tissue evidence="2">Whole animal</tissue>
    </source>
</reference>
<reference evidence="2" key="2">
    <citation type="submission" date="2020-11" db="EMBL/GenBank/DDBJ databases">
        <authorList>
            <person name="McCartney M.A."/>
            <person name="Auch B."/>
            <person name="Kono T."/>
            <person name="Mallez S."/>
            <person name="Becker A."/>
            <person name="Gohl D.M."/>
            <person name="Silverstein K.A.T."/>
            <person name="Koren S."/>
            <person name="Bechman K.B."/>
            <person name="Herman A."/>
            <person name="Abrahante J.E."/>
            <person name="Garbe J."/>
        </authorList>
    </citation>
    <scope>NUCLEOTIDE SEQUENCE</scope>
    <source>
        <strain evidence="2">Duluth1</strain>
        <tissue evidence="2">Whole animal</tissue>
    </source>
</reference>
<name>A0A9D3YPB4_DREPO</name>